<protein>
    <submittedName>
        <fullName evidence="5">Stage 0 sporulation protein J</fullName>
    </submittedName>
</protein>
<evidence type="ECO:0000259" key="4">
    <source>
        <dbReference type="Pfam" id="PF23552"/>
    </source>
</evidence>
<dbReference type="PANTHER" id="PTHR33375">
    <property type="entry name" value="CHROMOSOME-PARTITIONING PROTEIN PARB-RELATED"/>
    <property type="match status" value="1"/>
</dbReference>
<dbReference type="SUPFAM" id="SSF109709">
    <property type="entry name" value="KorB DNA-binding domain-like"/>
    <property type="match status" value="1"/>
</dbReference>
<comment type="similarity">
    <text evidence="1">Belongs to the ParB family.</text>
</comment>
<comment type="caution">
    <text evidence="5">The sequence shown here is derived from an EMBL/GenBank/DDBJ whole genome shotgun (WGS) entry which is preliminary data.</text>
</comment>
<dbReference type="GO" id="GO:0005694">
    <property type="term" value="C:chromosome"/>
    <property type="evidence" value="ECO:0007669"/>
    <property type="project" value="TreeGrafter"/>
</dbReference>
<dbReference type="NCBIfam" id="TIGR00180">
    <property type="entry name" value="parB_part"/>
    <property type="match status" value="1"/>
</dbReference>
<proteinExistence type="inferred from homology"/>
<gene>
    <name evidence="5" type="primary">spo0J_20</name>
    <name evidence="5" type="ORF">SDC9_129123</name>
</gene>
<dbReference type="FunFam" id="1.10.10.2830:FF:000001">
    <property type="entry name" value="Chromosome partitioning protein ParB"/>
    <property type="match status" value="1"/>
</dbReference>
<dbReference type="PANTHER" id="PTHR33375:SF1">
    <property type="entry name" value="CHROMOSOME-PARTITIONING PROTEIN PARB-RELATED"/>
    <property type="match status" value="1"/>
</dbReference>
<accession>A0A645CYW4</accession>
<feature type="domain" description="ParB/Spo0J HTH" evidence="3">
    <location>
        <begin position="12"/>
        <end position="112"/>
    </location>
</feature>
<sequence>MELGLIENLQREDLTPLEEALGYRTLIQEHGLTQEEAAQRVGKSRPAVANALRLLSLPEEIGQLLDDGALSAGHARALLALPGSQEQCRAAAAVVEGQLSVRQTEELVRRLLKPQKETPPPPPEQRDSLALHLRALEQDLSERYGRKVTISHGKKKGKLELEYYDENDLDLLLTALDGLRGRKEGSK</sequence>
<dbReference type="Pfam" id="PF17762">
    <property type="entry name" value="HTH_ParB"/>
    <property type="match status" value="1"/>
</dbReference>
<dbReference type="GO" id="GO:0007059">
    <property type="term" value="P:chromosome segregation"/>
    <property type="evidence" value="ECO:0007669"/>
    <property type="project" value="TreeGrafter"/>
</dbReference>
<keyword evidence="2" id="KW-0238">DNA-binding</keyword>
<reference evidence="5" key="1">
    <citation type="submission" date="2019-08" db="EMBL/GenBank/DDBJ databases">
        <authorList>
            <person name="Kucharzyk K."/>
            <person name="Murdoch R.W."/>
            <person name="Higgins S."/>
            <person name="Loffler F."/>
        </authorList>
    </citation>
    <scope>NUCLEOTIDE SEQUENCE</scope>
</reference>
<dbReference type="EMBL" id="VSSQ01031253">
    <property type="protein sequence ID" value="MPM82065.1"/>
    <property type="molecule type" value="Genomic_DNA"/>
</dbReference>
<dbReference type="Pfam" id="PF23552">
    <property type="entry name" value="ParB_C"/>
    <property type="match status" value="1"/>
</dbReference>
<evidence type="ECO:0000259" key="3">
    <source>
        <dbReference type="Pfam" id="PF17762"/>
    </source>
</evidence>
<dbReference type="InterPro" id="IPR041468">
    <property type="entry name" value="HTH_ParB/Spo0J"/>
</dbReference>
<organism evidence="5">
    <name type="scientific">bioreactor metagenome</name>
    <dbReference type="NCBI Taxonomy" id="1076179"/>
    <lineage>
        <taxon>unclassified sequences</taxon>
        <taxon>metagenomes</taxon>
        <taxon>ecological metagenomes</taxon>
    </lineage>
</organism>
<dbReference type="InterPro" id="IPR004437">
    <property type="entry name" value="ParB/RepB/Spo0J"/>
</dbReference>
<dbReference type="GO" id="GO:0045881">
    <property type="term" value="P:positive regulation of sporulation resulting in formation of a cellular spore"/>
    <property type="evidence" value="ECO:0007669"/>
    <property type="project" value="TreeGrafter"/>
</dbReference>
<evidence type="ECO:0000256" key="2">
    <source>
        <dbReference type="ARBA" id="ARBA00023125"/>
    </source>
</evidence>
<dbReference type="InterPro" id="IPR057240">
    <property type="entry name" value="ParB_dimer_C"/>
</dbReference>
<dbReference type="Gene3D" id="1.10.10.2830">
    <property type="match status" value="1"/>
</dbReference>
<dbReference type="AlphaFoldDB" id="A0A645CYW4"/>
<evidence type="ECO:0000256" key="1">
    <source>
        <dbReference type="ARBA" id="ARBA00006295"/>
    </source>
</evidence>
<evidence type="ECO:0000313" key="5">
    <source>
        <dbReference type="EMBL" id="MPM82065.1"/>
    </source>
</evidence>
<feature type="domain" description="ParB C-terminal dimerisation" evidence="4">
    <location>
        <begin position="133"/>
        <end position="174"/>
    </location>
</feature>
<name>A0A645CYW4_9ZZZZ</name>
<dbReference type="GO" id="GO:0003677">
    <property type="term" value="F:DNA binding"/>
    <property type="evidence" value="ECO:0007669"/>
    <property type="project" value="UniProtKB-KW"/>
</dbReference>
<dbReference type="InterPro" id="IPR050336">
    <property type="entry name" value="Chromosome_partition/occlusion"/>
</dbReference>